<dbReference type="InterPro" id="IPR042070">
    <property type="entry name" value="PucR_C-HTH_sf"/>
</dbReference>
<dbReference type="Proteomes" id="UP001139263">
    <property type="component" value="Unassembled WGS sequence"/>
</dbReference>
<comment type="similarity">
    <text evidence="1">Belongs to the CdaR family.</text>
</comment>
<keyword evidence="4" id="KW-1185">Reference proteome</keyword>
<proteinExistence type="inferred from homology"/>
<dbReference type="InterPro" id="IPR000160">
    <property type="entry name" value="GGDEF_dom"/>
</dbReference>
<dbReference type="Pfam" id="PF07905">
    <property type="entry name" value="PucR"/>
    <property type="match status" value="1"/>
</dbReference>
<evidence type="ECO:0000259" key="2">
    <source>
        <dbReference type="PROSITE" id="PS50887"/>
    </source>
</evidence>
<dbReference type="PANTHER" id="PTHR33744:SF1">
    <property type="entry name" value="DNA-BINDING TRANSCRIPTIONAL ACTIVATOR ADER"/>
    <property type="match status" value="1"/>
</dbReference>
<accession>A0A9X2AFP4</accession>
<name>A0A9X2AFP4_9BACL</name>
<dbReference type="InterPro" id="IPR041522">
    <property type="entry name" value="CdaR_GGDEF"/>
</dbReference>
<evidence type="ECO:0000313" key="3">
    <source>
        <dbReference type="EMBL" id="MCI0184241.1"/>
    </source>
</evidence>
<dbReference type="PROSITE" id="PS50887">
    <property type="entry name" value="GGDEF"/>
    <property type="match status" value="1"/>
</dbReference>
<dbReference type="Gene3D" id="1.10.10.2840">
    <property type="entry name" value="PucR C-terminal helix-turn-helix domain"/>
    <property type="match status" value="1"/>
</dbReference>
<protein>
    <submittedName>
        <fullName evidence="3">Purine catabolism regulatory protein</fullName>
    </submittedName>
</protein>
<dbReference type="PANTHER" id="PTHR33744">
    <property type="entry name" value="CARBOHYDRATE DIACID REGULATOR"/>
    <property type="match status" value="1"/>
</dbReference>
<dbReference type="EMBL" id="JALBUF010000010">
    <property type="protein sequence ID" value="MCI0184241.1"/>
    <property type="molecule type" value="Genomic_DNA"/>
</dbReference>
<evidence type="ECO:0000256" key="1">
    <source>
        <dbReference type="ARBA" id="ARBA00006754"/>
    </source>
</evidence>
<feature type="domain" description="GGDEF" evidence="2">
    <location>
        <begin position="308"/>
        <end position="446"/>
    </location>
</feature>
<sequence length="547" mass="62906">MVKVTVAEAMIVGGLAHCNIVAGKNGIDREIEYVTVMEVPDVIEWLNGKDFLLTSLYAIKDDIQAQSELVYQLVEKGCAALAIKTHRFFDEIPECILEAANNLKFPIIEIDKDVKYIDIITPLTGLILDKQSFDREHIENFFYVLSEMAMEGKNFSMLIEIIEKFIHNFVTLESEVSDVLLFRNTNSVITPLTISQRTALLKTKRALGMTRKLDGVVLPCIVAPIILNGELEGILTCWQTVRTFTQNDLSILERVIPLLSLQILEVRTKIEVEQKYKNDFMSEILLGNIPSDEEINEKSRLFHWDLSMDYVVSIFDIDHVKRLIENKLDNELSFQGFKQRGLKSIERLAQDKFRKVIIILWNDKFILLCPYDRYEDQVTIINHLKIEMEEIQKKLIKDIPEYTFTVGISRPYPGINGLREGYAEASKAIQLGRPIYGHNTCIYFGELGVYRILSLLKENLDVKLFYDETIGQLLTYDLTHDAHLTESLIAYFNRDFNVVDAAKDLFVHPNTIKYRLQRIEEVTGCCLQESEGRLKLHLGLKISKILN</sequence>
<comment type="caution">
    <text evidence="3">The sequence shown here is derived from an EMBL/GenBank/DDBJ whole genome shotgun (WGS) entry which is preliminary data.</text>
</comment>
<organism evidence="3 4">
    <name type="scientific">Sulfoacidibacillus ferrooxidans</name>
    <dbReference type="NCBI Taxonomy" id="2005001"/>
    <lineage>
        <taxon>Bacteria</taxon>
        <taxon>Bacillati</taxon>
        <taxon>Bacillota</taxon>
        <taxon>Bacilli</taxon>
        <taxon>Bacillales</taxon>
        <taxon>Alicyclobacillaceae</taxon>
        <taxon>Sulfoacidibacillus</taxon>
    </lineage>
</organism>
<reference evidence="3" key="1">
    <citation type="submission" date="2022-03" db="EMBL/GenBank/DDBJ databases">
        <title>Draft Genome Sequence of Firmicute Strain S0AB, a Heterotrophic Iron/Sulfur-Oxidizing Extreme Acidophile.</title>
        <authorList>
            <person name="Vergara E."/>
            <person name="Pakostova E."/>
            <person name="Johnson D.B."/>
            <person name="Holmes D.S."/>
        </authorList>
    </citation>
    <scope>NUCLEOTIDE SEQUENCE</scope>
    <source>
        <strain evidence="3">S0AB</strain>
    </source>
</reference>
<dbReference type="Pfam" id="PF13556">
    <property type="entry name" value="HTH_30"/>
    <property type="match status" value="1"/>
</dbReference>
<dbReference type="InterPro" id="IPR012914">
    <property type="entry name" value="PucR_dom"/>
</dbReference>
<dbReference type="Pfam" id="PF17853">
    <property type="entry name" value="GGDEF_2"/>
    <property type="match status" value="1"/>
</dbReference>
<gene>
    <name evidence="3" type="primary">pucR</name>
    <name evidence="3" type="ORF">MM817_02536</name>
</gene>
<dbReference type="InterPro" id="IPR051448">
    <property type="entry name" value="CdaR-like_regulators"/>
</dbReference>
<evidence type="ECO:0000313" key="4">
    <source>
        <dbReference type="Proteomes" id="UP001139263"/>
    </source>
</evidence>
<dbReference type="InterPro" id="IPR025736">
    <property type="entry name" value="PucR_C-HTH_dom"/>
</dbReference>
<dbReference type="AlphaFoldDB" id="A0A9X2AFP4"/>